<accession>A0A4Y2IFB3</accession>
<dbReference type="PROSITE" id="PS50144">
    <property type="entry name" value="MATH"/>
    <property type="match status" value="1"/>
</dbReference>
<dbReference type="GO" id="GO:0030163">
    <property type="term" value="P:protein catabolic process"/>
    <property type="evidence" value="ECO:0007669"/>
    <property type="project" value="UniProtKB-ARBA"/>
</dbReference>
<gene>
    <name evidence="3" type="primary">spop_132</name>
    <name evidence="3" type="ORF">AVEN_36102_1</name>
</gene>
<dbReference type="SUPFAM" id="SSF54695">
    <property type="entry name" value="POZ domain"/>
    <property type="match status" value="1"/>
</dbReference>
<comment type="caution">
    <text evidence="3">The sequence shown here is derived from an EMBL/GenBank/DDBJ whole genome shotgun (WGS) entry which is preliminary data.</text>
</comment>
<evidence type="ECO:0000259" key="1">
    <source>
        <dbReference type="PROSITE" id="PS50097"/>
    </source>
</evidence>
<dbReference type="EMBL" id="BGPR01002573">
    <property type="protein sequence ID" value="GBM75706.1"/>
    <property type="molecule type" value="Genomic_DNA"/>
</dbReference>
<feature type="domain" description="MATH" evidence="2">
    <location>
        <begin position="7"/>
        <end position="132"/>
    </location>
</feature>
<dbReference type="FunFam" id="3.30.710.10:FF:000159">
    <property type="entry name" value="Speckle-type POZ protein B"/>
    <property type="match status" value="1"/>
</dbReference>
<reference evidence="3 4" key="1">
    <citation type="journal article" date="2019" name="Sci. Rep.">
        <title>Orb-weaving spider Araneus ventricosus genome elucidates the spidroin gene catalogue.</title>
        <authorList>
            <person name="Kono N."/>
            <person name="Nakamura H."/>
            <person name="Ohtoshi R."/>
            <person name="Moran D.A.P."/>
            <person name="Shinohara A."/>
            <person name="Yoshida Y."/>
            <person name="Fujiwara M."/>
            <person name="Mori M."/>
            <person name="Tomita M."/>
            <person name="Arakawa K."/>
        </authorList>
    </citation>
    <scope>NUCLEOTIDE SEQUENCE [LARGE SCALE GENOMIC DNA]</scope>
</reference>
<keyword evidence="4" id="KW-1185">Reference proteome</keyword>
<dbReference type="Gene3D" id="3.30.710.10">
    <property type="entry name" value="Potassium Channel Kv1.1, Chain A"/>
    <property type="match status" value="1"/>
</dbReference>
<feature type="domain" description="BTB" evidence="1">
    <location>
        <begin position="331"/>
        <end position="398"/>
    </location>
</feature>
<proteinExistence type="predicted"/>
<dbReference type="OrthoDB" id="6359943at2759"/>
<evidence type="ECO:0000313" key="3">
    <source>
        <dbReference type="EMBL" id="GBM75706.1"/>
    </source>
</evidence>
<dbReference type="Gene3D" id="2.60.210.10">
    <property type="entry name" value="Apoptosis, Tumor Necrosis Factor Receptor Associated Protein 2, Chain A"/>
    <property type="match status" value="2"/>
</dbReference>
<name>A0A4Y2IFB3_ARAVE</name>
<dbReference type="InterPro" id="IPR011333">
    <property type="entry name" value="SKP1/BTB/POZ_sf"/>
</dbReference>
<sequence length="523" mass="59837">MRNDFGFYTFTWTIRNFSFCQERKGYYLESPKFVLETCGETEWKLVLYPYGHDIEGYIACDLRLLSQISITATSTISIDGVDGFSHFSIERINQKFPNDAFSGIDSFVKRDEIFANKSFYLPKDTLTIRCEIRRWITEKPLIKLCSIRSEIGIKHISVPWDIKHFSGLQLNQVLKFPLSLNLKNEPHFEIHLYLDGNASDSSLRIDIKKESLKGFGQNYGSSIMIYCEASILDSKGIPCLSVEGMRFFDTSASDVVWKLPEIAKRVDLNTKKNLYLPDDVLLLRIQLDVSNGGMQSLPAEVHAVYPESRCVRPNSTMEHDFKLLYQEKNLCDIALKTASKTFEAHKAILACRSPVFKAMFEHDMVENSSGIVNISDVDPKTLEYMLFFMYANQLEDAVDTKSAIQLYCAADKYQINSLKECCYPILKSLVSAENVCEVLSLAYKYHDEPLKTIAKAFICKHPKETMDSGVWERLMEEKWSEPSQMDFFAGKVAPLNETESAFSISDDESYEKVVTMPKKKLKV</sequence>
<dbReference type="InterPro" id="IPR008974">
    <property type="entry name" value="TRAF-like"/>
</dbReference>
<protein>
    <submittedName>
        <fullName evidence="3">Speckle-type POZ protein</fullName>
    </submittedName>
</protein>
<dbReference type="PROSITE" id="PS50097">
    <property type="entry name" value="BTB"/>
    <property type="match status" value="1"/>
</dbReference>
<dbReference type="PANTHER" id="PTHR24413">
    <property type="entry name" value="SPECKLE-TYPE POZ PROTEIN"/>
    <property type="match status" value="1"/>
</dbReference>
<organism evidence="3 4">
    <name type="scientific">Araneus ventricosus</name>
    <name type="common">Orbweaver spider</name>
    <name type="synonym">Epeira ventricosa</name>
    <dbReference type="NCBI Taxonomy" id="182803"/>
    <lineage>
        <taxon>Eukaryota</taxon>
        <taxon>Metazoa</taxon>
        <taxon>Ecdysozoa</taxon>
        <taxon>Arthropoda</taxon>
        <taxon>Chelicerata</taxon>
        <taxon>Arachnida</taxon>
        <taxon>Araneae</taxon>
        <taxon>Araneomorphae</taxon>
        <taxon>Entelegynae</taxon>
        <taxon>Araneoidea</taxon>
        <taxon>Araneidae</taxon>
        <taxon>Araneus</taxon>
    </lineage>
</organism>
<dbReference type="AlphaFoldDB" id="A0A4Y2IFB3"/>
<dbReference type="SUPFAM" id="SSF49599">
    <property type="entry name" value="TRAF domain-like"/>
    <property type="match status" value="2"/>
</dbReference>
<dbReference type="Pfam" id="PF00651">
    <property type="entry name" value="BTB"/>
    <property type="match status" value="1"/>
</dbReference>
<dbReference type="SMART" id="SM00225">
    <property type="entry name" value="BTB"/>
    <property type="match status" value="1"/>
</dbReference>
<dbReference type="InterPro" id="IPR002083">
    <property type="entry name" value="MATH/TRAF_dom"/>
</dbReference>
<evidence type="ECO:0000313" key="4">
    <source>
        <dbReference type="Proteomes" id="UP000499080"/>
    </source>
</evidence>
<dbReference type="InterPro" id="IPR000210">
    <property type="entry name" value="BTB/POZ_dom"/>
</dbReference>
<evidence type="ECO:0000259" key="2">
    <source>
        <dbReference type="PROSITE" id="PS50144"/>
    </source>
</evidence>
<dbReference type="Proteomes" id="UP000499080">
    <property type="component" value="Unassembled WGS sequence"/>
</dbReference>
<dbReference type="Pfam" id="PF22486">
    <property type="entry name" value="MATH_2"/>
    <property type="match status" value="1"/>
</dbReference>
<dbReference type="Gene3D" id="1.25.40.420">
    <property type="match status" value="1"/>
</dbReference>